<protein>
    <recommendedName>
        <fullName evidence="2">Methylated-DNA--protein-cysteine methyltransferase</fullName>
        <ecNumber evidence="2">2.1.1.63</ecNumber>
    </recommendedName>
    <alternativeName>
        <fullName evidence="2">6-O-methylguanine-DNA methyltransferase</fullName>
        <shortName evidence="2">MGMT</shortName>
    </alternativeName>
    <alternativeName>
        <fullName evidence="2">O-6-methylguanine-DNA-alkyltransferase</fullName>
    </alternativeName>
</protein>
<reference evidence="6 7" key="1">
    <citation type="submission" date="2023-07" db="EMBL/GenBank/DDBJ databases">
        <title>Comparative genomics of wheat-associated soil bacteria to identify genetic determinants of phenazine resistance.</title>
        <authorList>
            <person name="Mouncey N."/>
        </authorList>
    </citation>
    <scope>NUCLEOTIDE SEQUENCE [LARGE SCALE GENOMIC DNA]</scope>
    <source>
        <strain evidence="6 7">W4I19-2</strain>
    </source>
</reference>
<dbReference type="Pfam" id="PF02870">
    <property type="entry name" value="Methyltransf_1N"/>
    <property type="match status" value="1"/>
</dbReference>
<comment type="miscellaneous">
    <text evidence="2">This enzyme catalyzes only one turnover and therefore is not strictly catalytic. According to one definition, an enzyme is a biocatalyst that acts repeatedly and over many reaction cycles.</text>
</comment>
<dbReference type="InterPro" id="IPR014048">
    <property type="entry name" value="MethylDNA_cys_MeTrfase_DNA-bd"/>
</dbReference>
<dbReference type="GO" id="GO:0003908">
    <property type="term" value="F:methylated-DNA-[protein]-cysteine S-methyltransferase activity"/>
    <property type="evidence" value="ECO:0007669"/>
    <property type="project" value="UniProtKB-EC"/>
</dbReference>
<dbReference type="Proteomes" id="UP001243364">
    <property type="component" value="Unassembled WGS sequence"/>
</dbReference>
<dbReference type="EC" id="2.1.1.63" evidence="2"/>
<dbReference type="SUPFAM" id="SSF53155">
    <property type="entry name" value="Methylated DNA-protein cysteine methyltransferase domain"/>
    <property type="match status" value="1"/>
</dbReference>
<dbReference type="InterPro" id="IPR036217">
    <property type="entry name" value="MethylDNA_cys_MeTrfase_DNAb"/>
</dbReference>
<keyword evidence="2" id="KW-0963">Cytoplasm</keyword>
<dbReference type="Pfam" id="PF01035">
    <property type="entry name" value="DNA_binding_1"/>
    <property type="match status" value="1"/>
</dbReference>
<dbReference type="PANTHER" id="PTHR10815">
    <property type="entry name" value="METHYLATED-DNA--PROTEIN-CYSTEINE METHYLTRANSFERASE"/>
    <property type="match status" value="1"/>
</dbReference>
<gene>
    <name evidence="6" type="ORF">QFZ56_005988</name>
</gene>
<comment type="caution">
    <text evidence="6">The sequence shown here is derived from an EMBL/GenBank/DDBJ whole genome shotgun (WGS) entry which is preliminary data.</text>
</comment>
<dbReference type="Gene3D" id="1.10.10.10">
    <property type="entry name" value="Winged helix-like DNA-binding domain superfamily/Winged helix DNA-binding domain"/>
    <property type="match status" value="1"/>
</dbReference>
<comment type="catalytic activity">
    <reaction evidence="2">
        <text>a 6-O-methyl-2'-deoxyguanosine in DNA + L-cysteinyl-[protein] = S-methyl-L-cysteinyl-[protein] + a 2'-deoxyguanosine in DNA</text>
        <dbReference type="Rhea" id="RHEA:24000"/>
        <dbReference type="Rhea" id="RHEA-COMP:10131"/>
        <dbReference type="Rhea" id="RHEA-COMP:10132"/>
        <dbReference type="Rhea" id="RHEA-COMP:11367"/>
        <dbReference type="Rhea" id="RHEA-COMP:11368"/>
        <dbReference type="ChEBI" id="CHEBI:29950"/>
        <dbReference type="ChEBI" id="CHEBI:82612"/>
        <dbReference type="ChEBI" id="CHEBI:85445"/>
        <dbReference type="ChEBI" id="CHEBI:85448"/>
        <dbReference type="EC" id="2.1.1.63"/>
    </reaction>
</comment>
<comment type="catalytic activity">
    <reaction evidence="2">
        <text>a 4-O-methyl-thymidine in DNA + L-cysteinyl-[protein] = a thymidine in DNA + S-methyl-L-cysteinyl-[protein]</text>
        <dbReference type="Rhea" id="RHEA:53428"/>
        <dbReference type="Rhea" id="RHEA-COMP:10131"/>
        <dbReference type="Rhea" id="RHEA-COMP:10132"/>
        <dbReference type="Rhea" id="RHEA-COMP:13555"/>
        <dbReference type="Rhea" id="RHEA-COMP:13556"/>
        <dbReference type="ChEBI" id="CHEBI:29950"/>
        <dbReference type="ChEBI" id="CHEBI:82612"/>
        <dbReference type="ChEBI" id="CHEBI:137386"/>
        <dbReference type="ChEBI" id="CHEBI:137387"/>
        <dbReference type="EC" id="2.1.1.63"/>
    </reaction>
</comment>
<comment type="function">
    <text evidence="2">Involved in the cellular defense against the biological effects of O6-methylguanine (O6-MeG) and O4-methylthymine (O4-MeT) in DNA. Repairs the methylated nucleobase in DNA by stoichiometrically transferring the methyl group to a cysteine residue in the enzyme. This is a suicide reaction: the enzyme is irreversibly inactivated.</text>
</comment>
<organism evidence="6 7">
    <name type="scientific">Streptomyces achromogenes</name>
    <dbReference type="NCBI Taxonomy" id="67255"/>
    <lineage>
        <taxon>Bacteria</taxon>
        <taxon>Bacillati</taxon>
        <taxon>Actinomycetota</taxon>
        <taxon>Actinomycetes</taxon>
        <taxon>Kitasatosporales</taxon>
        <taxon>Streptomycetaceae</taxon>
        <taxon>Streptomyces</taxon>
    </lineage>
</organism>
<dbReference type="CDD" id="cd06445">
    <property type="entry name" value="ATase"/>
    <property type="match status" value="1"/>
</dbReference>
<dbReference type="InterPro" id="IPR036388">
    <property type="entry name" value="WH-like_DNA-bd_sf"/>
</dbReference>
<evidence type="ECO:0000256" key="3">
    <source>
        <dbReference type="SAM" id="MobiDB-lite"/>
    </source>
</evidence>
<proteinExistence type="inferred from homology"/>
<accession>A0ABU0Q8M7</accession>
<evidence type="ECO:0000259" key="5">
    <source>
        <dbReference type="Pfam" id="PF02870"/>
    </source>
</evidence>
<name>A0ABU0Q8M7_STRAH</name>
<dbReference type="InterPro" id="IPR023546">
    <property type="entry name" value="MGMT"/>
</dbReference>
<dbReference type="PANTHER" id="PTHR10815:SF5">
    <property type="entry name" value="METHYLATED-DNA--PROTEIN-CYSTEINE METHYLTRANSFERASE"/>
    <property type="match status" value="1"/>
</dbReference>
<keyword evidence="1 2" id="KW-0227">DNA damage</keyword>
<evidence type="ECO:0000259" key="4">
    <source>
        <dbReference type="Pfam" id="PF01035"/>
    </source>
</evidence>
<dbReference type="Gene3D" id="3.30.160.70">
    <property type="entry name" value="Methylated DNA-protein cysteine methyltransferase domain"/>
    <property type="match status" value="1"/>
</dbReference>
<evidence type="ECO:0000256" key="1">
    <source>
        <dbReference type="ARBA" id="ARBA00022763"/>
    </source>
</evidence>
<evidence type="ECO:0000256" key="2">
    <source>
        <dbReference type="HAMAP-Rule" id="MF_00772"/>
    </source>
</evidence>
<dbReference type="InterPro" id="IPR036631">
    <property type="entry name" value="MGMT_N_sf"/>
</dbReference>
<dbReference type="GO" id="GO:0032259">
    <property type="term" value="P:methylation"/>
    <property type="evidence" value="ECO:0007669"/>
    <property type="project" value="UniProtKB-KW"/>
</dbReference>
<evidence type="ECO:0000313" key="6">
    <source>
        <dbReference type="EMBL" id="MDQ0687025.1"/>
    </source>
</evidence>
<dbReference type="NCBIfam" id="TIGR00589">
    <property type="entry name" value="ogt"/>
    <property type="match status" value="1"/>
</dbReference>
<dbReference type="EMBL" id="JAUSYA010000001">
    <property type="protein sequence ID" value="MDQ0687025.1"/>
    <property type="molecule type" value="Genomic_DNA"/>
</dbReference>
<feature type="domain" description="Methylguanine DNA methyltransferase ribonuclease-like" evidence="5">
    <location>
        <begin position="111"/>
        <end position="180"/>
    </location>
</feature>
<comment type="similarity">
    <text evidence="2">Belongs to the MGMT family.</text>
</comment>
<keyword evidence="2 6" id="KW-0489">Methyltransferase</keyword>
<feature type="compositionally biased region" description="Polar residues" evidence="3">
    <location>
        <begin position="82"/>
        <end position="94"/>
    </location>
</feature>
<comment type="subcellular location">
    <subcellularLocation>
        <location evidence="2">Cytoplasm</location>
    </subcellularLocation>
</comment>
<sequence>MTGPAAMSGSTDPAYPTDPTGLSEPIRLTNPTAPTDPSEPAVPTELTHSREPMYPVEPTHPMNSSPLLPPTPSGRPVETVETAETTGSTETVGNVENAEGPARPTVNGPTYWAHVDSPLGSLLLTADPDGVLTSLSVPGQKGGRTVQQDWRHDRGPFRSAEEQLAAYFAADLKEFRLPLRSAGTAFRERVWAALDSVPYGATTTYGEVAARLGVSRMAVRAVGGAVGANPLLIVRPCHRVIGADGSLTGYAGGLDRKMRLLTLEGSLRVQR</sequence>
<keyword evidence="2 6" id="KW-0808">Transferase</keyword>
<dbReference type="SUPFAM" id="SSF46767">
    <property type="entry name" value="Methylated DNA-protein cysteine methyltransferase, C-terminal domain"/>
    <property type="match status" value="1"/>
</dbReference>
<feature type="active site" description="Nucleophile; methyl group acceptor" evidence="2">
    <location>
        <position position="237"/>
    </location>
</feature>
<keyword evidence="2" id="KW-0234">DNA repair</keyword>
<evidence type="ECO:0000313" key="7">
    <source>
        <dbReference type="Proteomes" id="UP001243364"/>
    </source>
</evidence>
<feature type="region of interest" description="Disordered" evidence="3">
    <location>
        <begin position="1"/>
        <end position="103"/>
    </location>
</feature>
<feature type="domain" description="Methylated-DNA-[protein]-cysteine S-methyltransferase DNA binding" evidence="4">
    <location>
        <begin position="185"/>
        <end position="265"/>
    </location>
</feature>
<keyword evidence="7" id="KW-1185">Reference proteome</keyword>
<dbReference type="HAMAP" id="MF_00772">
    <property type="entry name" value="OGT"/>
    <property type="match status" value="1"/>
</dbReference>
<dbReference type="InterPro" id="IPR008332">
    <property type="entry name" value="MethylG_MeTrfase_N"/>
</dbReference>